<accession>A0AAV7L955</accession>
<name>A0AAV7L955_PLEWA</name>
<feature type="region of interest" description="Disordered" evidence="1">
    <location>
        <begin position="47"/>
        <end position="92"/>
    </location>
</feature>
<feature type="compositionally biased region" description="Basic and acidic residues" evidence="1">
    <location>
        <begin position="78"/>
        <end position="92"/>
    </location>
</feature>
<reference evidence="2" key="1">
    <citation type="journal article" date="2022" name="bioRxiv">
        <title>Sequencing and chromosome-scale assembly of the giantPleurodeles waltlgenome.</title>
        <authorList>
            <person name="Brown T."/>
            <person name="Elewa A."/>
            <person name="Iarovenko S."/>
            <person name="Subramanian E."/>
            <person name="Araus A.J."/>
            <person name="Petzold A."/>
            <person name="Susuki M."/>
            <person name="Suzuki K.-i.T."/>
            <person name="Hayashi T."/>
            <person name="Toyoda A."/>
            <person name="Oliveira C."/>
            <person name="Osipova E."/>
            <person name="Leigh N.D."/>
            <person name="Simon A."/>
            <person name="Yun M.H."/>
        </authorList>
    </citation>
    <scope>NUCLEOTIDE SEQUENCE</scope>
    <source>
        <strain evidence="2">20211129_DDA</strain>
        <tissue evidence="2">Liver</tissue>
    </source>
</reference>
<feature type="region of interest" description="Disordered" evidence="1">
    <location>
        <begin position="1"/>
        <end position="32"/>
    </location>
</feature>
<evidence type="ECO:0000313" key="3">
    <source>
        <dbReference type="Proteomes" id="UP001066276"/>
    </source>
</evidence>
<dbReference type="Proteomes" id="UP001066276">
    <property type="component" value="Chromosome 11"/>
</dbReference>
<protein>
    <submittedName>
        <fullName evidence="2">Uncharacterized protein</fullName>
    </submittedName>
</protein>
<dbReference type="AlphaFoldDB" id="A0AAV7L955"/>
<evidence type="ECO:0000313" key="2">
    <source>
        <dbReference type="EMBL" id="KAJ1088171.1"/>
    </source>
</evidence>
<keyword evidence="3" id="KW-1185">Reference proteome</keyword>
<organism evidence="2 3">
    <name type="scientific">Pleurodeles waltl</name>
    <name type="common">Iberian ribbed newt</name>
    <dbReference type="NCBI Taxonomy" id="8319"/>
    <lineage>
        <taxon>Eukaryota</taxon>
        <taxon>Metazoa</taxon>
        <taxon>Chordata</taxon>
        <taxon>Craniata</taxon>
        <taxon>Vertebrata</taxon>
        <taxon>Euteleostomi</taxon>
        <taxon>Amphibia</taxon>
        <taxon>Batrachia</taxon>
        <taxon>Caudata</taxon>
        <taxon>Salamandroidea</taxon>
        <taxon>Salamandridae</taxon>
        <taxon>Pleurodelinae</taxon>
        <taxon>Pleurodeles</taxon>
    </lineage>
</organism>
<gene>
    <name evidence="2" type="ORF">NDU88_001330</name>
</gene>
<dbReference type="EMBL" id="JANPWB010000015">
    <property type="protein sequence ID" value="KAJ1088171.1"/>
    <property type="molecule type" value="Genomic_DNA"/>
</dbReference>
<comment type="caution">
    <text evidence="2">The sequence shown here is derived from an EMBL/GenBank/DDBJ whole genome shotgun (WGS) entry which is preliminary data.</text>
</comment>
<sequence length="92" mass="9862">MHRTRCLQLPPTRYQHASSLNREAAASPDAAASTASTARVALTADAVTPEVPGPPEVFGPLSPPVHRPPRIAGTWNRDLNRCGEKPRTPETS</sequence>
<feature type="compositionally biased region" description="Pro residues" evidence="1">
    <location>
        <begin position="51"/>
        <end position="66"/>
    </location>
</feature>
<proteinExistence type="predicted"/>
<evidence type="ECO:0000256" key="1">
    <source>
        <dbReference type="SAM" id="MobiDB-lite"/>
    </source>
</evidence>